<accession>A0A150U1Q3</accession>
<proteinExistence type="predicted"/>
<organism evidence="1 2">
    <name type="scientific">Sorangium cellulosum</name>
    <name type="common">Polyangium cellulosum</name>
    <dbReference type="NCBI Taxonomy" id="56"/>
    <lineage>
        <taxon>Bacteria</taxon>
        <taxon>Pseudomonadati</taxon>
        <taxon>Myxococcota</taxon>
        <taxon>Polyangia</taxon>
        <taxon>Polyangiales</taxon>
        <taxon>Polyangiaceae</taxon>
        <taxon>Sorangium</taxon>
    </lineage>
</organism>
<dbReference type="AlphaFoldDB" id="A0A150U1Q3"/>
<comment type="caution">
    <text evidence="1">The sequence shown here is derived from an EMBL/GenBank/DDBJ whole genome shotgun (WGS) entry which is preliminary data.</text>
</comment>
<protein>
    <submittedName>
        <fullName evidence="1">Uncharacterized protein</fullName>
    </submittedName>
</protein>
<sequence length="593" mass="63008">MSADDIARSLGEPADLLLAEVAPWVAEVEGTYAFRQSAYRREVEARLDPKARAAWVRRLLELSPGGYACDYGCVHRMAQSAPVAEFAPLVTQDHLSRWMQRPLDGFGFVSDLERVRGRAAASLGQAADAEALGLAVRATLAEASYHVMARRPRRRAPMGVQELDRRRPLADHRAQSTALLALGSAMAPGPGRTEVLQASLRAARRIPVAEERACAIHALASAGEDDSAERRALAREAVDAYRGAPQAAWNLLAAAPLLPAEEGMALAREALAAVQAAGEDPGDLELFAGELSRPISEALWPVAASFPMPSRARALAALAARIGDPALVRAAFDVVSAYLESGSDDAFDGKPLHLRVLAPRLDLDRAERALRFAAAFGDLGRDALQALVLRLIELGEPARALLPLLRDEEERLGVLACTLAFPSTPDPGRLRAELLDALGASTSAPRTPGERFGLFFQVAPPLAASGATDALVAVAETFDQRARFAALVLLAQHDAVRAPELARRALSLGLALPPEDAPRLLHLVPFAPHLPRAGAAEVLARLLDDAASDLRSAALAGDGVSLEKLVPLLAGLMGDPGLIEAAREVQRVAAWFP</sequence>
<dbReference type="Proteomes" id="UP000075502">
    <property type="component" value="Unassembled WGS sequence"/>
</dbReference>
<reference evidence="1 2" key="1">
    <citation type="submission" date="2014-02" db="EMBL/GenBank/DDBJ databases">
        <title>The small core and large imbalanced accessory genome model reveals a collaborative survival strategy of Sorangium cellulosum strains in nature.</title>
        <authorList>
            <person name="Han K."/>
            <person name="Peng R."/>
            <person name="Blom J."/>
            <person name="Li Y.-Z."/>
        </authorList>
    </citation>
    <scope>NUCLEOTIDE SEQUENCE [LARGE SCALE GENOMIC DNA]</scope>
    <source>
        <strain evidence="1 2">So0007-03</strain>
    </source>
</reference>
<dbReference type="EMBL" id="JEME01000196">
    <property type="protein sequence ID" value="KYG10853.1"/>
    <property type="molecule type" value="Genomic_DNA"/>
</dbReference>
<name>A0A150U1Q3_SORCE</name>
<evidence type="ECO:0000313" key="2">
    <source>
        <dbReference type="Proteomes" id="UP000075502"/>
    </source>
</evidence>
<gene>
    <name evidence="1" type="ORF">BE21_58760</name>
</gene>
<evidence type="ECO:0000313" key="1">
    <source>
        <dbReference type="EMBL" id="KYG10853.1"/>
    </source>
</evidence>